<feature type="compositionally biased region" description="Low complexity" evidence="1">
    <location>
        <begin position="7"/>
        <end position="22"/>
    </location>
</feature>
<evidence type="ECO:0000313" key="3">
    <source>
        <dbReference type="EMBL" id="UZK58135.1"/>
    </source>
</evidence>
<name>A0ABY6Q1H4_9ACTN</name>
<reference evidence="3" key="1">
    <citation type="journal article" date="2022" name="Front. Microbiol.">
        <title>Mirubactin C rescues the lethal effect of cell wall biosynthesis mutations in Bacillus subtilis.</title>
        <authorList>
            <person name="Kepplinger B."/>
            <person name="Wen X."/>
            <person name="Tyler A.R."/>
            <person name="Kim B.Y."/>
            <person name="Brown J."/>
            <person name="Banks P."/>
            <person name="Dashti Y."/>
            <person name="Mackenzie E.S."/>
            <person name="Wills C."/>
            <person name="Kawai Y."/>
            <person name="Waldron K.J."/>
            <person name="Allenby N.E.E."/>
            <person name="Wu L.J."/>
            <person name="Hall M.J."/>
            <person name="Errington J."/>
        </authorList>
    </citation>
    <scope>NUCLEOTIDE SEQUENCE</scope>
    <source>
        <strain evidence="3">MDA8-470</strain>
    </source>
</reference>
<evidence type="ECO:0000256" key="2">
    <source>
        <dbReference type="SAM" id="Phobius"/>
    </source>
</evidence>
<feature type="transmembrane region" description="Helical" evidence="2">
    <location>
        <begin position="121"/>
        <end position="142"/>
    </location>
</feature>
<dbReference type="InterPro" id="IPR013901">
    <property type="entry name" value="Anthrone_oxy"/>
</dbReference>
<feature type="transmembrane region" description="Helical" evidence="2">
    <location>
        <begin position="43"/>
        <end position="62"/>
    </location>
</feature>
<proteinExistence type="predicted"/>
<organism evidence="3 4">
    <name type="scientific">Streptomyces drozdowiczii</name>
    <dbReference type="NCBI Taxonomy" id="202862"/>
    <lineage>
        <taxon>Bacteria</taxon>
        <taxon>Bacillati</taxon>
        <taxon>Actinomycetota</taxon>
        <taxon>Actinomycetes</taxon>
        <taxon>Kitasatosporales</taxon>
        <taxon>Streptomycetaceae</taxon>
        <taxon>Streptomyces</taxon>
    </lineage>
</organism>
<protein>
    <submittedName>
        <fullName evidence="3">DUF1772 domain-containing protein</fullName>
    </submittedName>
</protein>
<dbReference type="Gene3D" id="1.20.1250.20">
    <property type="entry name" value="MFS general substrate transporter like domains"/>
    <property type="match status" value="1"/>
</dbReference>
<dbReference type="InterPro" id="IPR036259">
    <property type="entry name" value="MFS_trans_sf"/>
</dbReference>
<feature type="transmembrane region" description="Helical" evidence="2">
    <location>
        <begin position="94"/>
        <end position="114"/>
    </location>
</feature>
<keyword evidence="2" id="KW-0812">Transmembrane</keyword>
<dbReference type="Proteomes" id="UP001164963">
    <property type="component" value="Chromosome"/>
</dbReference>
<gene>
    <name evidence="3" type="ORF">NEH16_32270</name>
</gene>
<accession>A0ABY6Q1H4</accession>
<evidence type="ECO:0000256" key="1">
    <source>
        <dbReference type="SAM" id="MobiDB-lite"/>
    </source>
</evidence>
<evidence type="ECO:0000313" key="4">
    <source>
        <dbReference type="Proteomes" id="UP001164963"/>
    </source>
</evidence>
<dbReference type="EMBL" id="CP098740">
    <property type="protein sequence ID" value="UZK58135.1"/>
    <property type="molecule type" value="Genomic_DNA"/>
</dbReference>
<feature type="region of interest" description="Disordered" evidence="1">
    <location>
        <begin position="1"/>
        <end position="36"/>
    </location>
</feature>
<dbReference type="Pfam" id="PF08592">
    <property type="entry name" value="Anthrone_oxy"/>
    <property type="match status" value="1"/>
</dbReference>
<keyword evidence="2" id="KW-0472">Membrane</keyword>
<sequence length="208" mass="22429">MTPNPYPQQQGPAGAQAPYQQPWGRPAAPVPPREDRPNKAAGWLHMISVITLGLMAGLFFAYDVSVMPGLANTDDRTYVTSMQQFNAEIDGNGLFALIFMGAIVAAGLAAFLEFRRGRKTIALWAGLAAVLYLVVLMLTMGVEIPLNNQLADLGNPAKIHDFSLVDKFKGTWETVNIFRTLLNTAALGCAAYAAKLHGRAEALLSVGR</sequence>
<keyword evidence="2" id="KW-1133">Transmembrane helix</keyword>
<dbReference type="RefSeq" id="WP_073969532.1">
    <property type="nucleotide sequence ID" value="NZ_CP098740.1"/>
</dbReference>
<keyword evidence="4" id="KW-1185">Reference proteome</keyword>